<protein>
    <submittedName>
        <fullName evidence="1">Uncharacterized protein</fullName>
    </submittedName>
</protein>
<keyword evidence="2" id="KW-1185">Reference proteome</keyword>
<proteinExistence type="predicted"/>
<reference evidence="1" key="1">
    <citation type="submission" date="2020-02" db="EMBL/GenBank/DDBJ databases">
        <authorList>
            <person name="Palmer J.M."/>
        </authorList>
    </citation>
    <scope>NUCLEOTIDE SEQUENCE</scope>
    <source>
        <strain evidence="1">EPUS1.4</strain>
        <tissue evidence="1">Thallus</tissue>
    </source>
</reference>
<accession>A0A8H7E1T8</accession>
<name>A0A8H7E1T8_9EURO</name>
<organism evidence="1 2">
    <name type="scientific">Endocarpon pusillum</name>
    <dbReference type="NCBI Taxonomy" id="364733"/>
    <lineage>
        <taxon>Eukaryota</taxon>
        <taxon>Fungi</taxon>
        <taxon>Dikarya</taxon>
        <taxon>Ascomycota</taxon>
        <taxon>Pezizomycotina</taxon>
        <taxon>Eurotiomycetes</taxon>
        <taxon>Chaetothyriomycetidae</taxon>
        <taxon>Verrucariales</taxon>
        <taxon>Verrucariaceae</taxon>
        <taxon>Endocarpon</taxon>
    </lineage>
</organism>
<dbReference type="AlphaFoldDB" id="A0A8H7E1T8"/>
<gene>
    <name evidence="1" type="ORF">GJ744_001554</name>
</gene>
<sequence>MQLVDGREKSWDVVREGSIQVESGTRVIRTSLNGSPESIEQYAIFQHTVHDMPQDANRHGQAESIVTLAFPQKNQKPRLEDQQTYAFLPIDHFGFQTEQTSSSSSTGIRWDAPQKPPNLLIVGPEFRNAEGDLLFK</sequence>
<dbReference type="EMBL" id="JAACFV010000122">
    <property type="protein sequence ID" value="KAF7504973.1"/>
    <property type="molecule type" value="Genomic_DNA"/>
</dbReference>
<dbReference type="Proteomes" id="UP000606974">
    <property type="component" value="Unassembled WGS sequence"/>
</dbReference>
<evidence type="ECO:0000313" key="1">
    <source>
        <dbReference type="EMBL" id="KAF7504973.1"/>
    </source>
</evidence>
<dbReference type="OrthoDB" id="1262810at2759"/>
<comment type="caution">
    <text evidence="1">The sequence shown here is derived from an EMBL/GenBank/DDBJ whole genome shotgun (WGS) entry which is preliminary data.</text>
</comment>
<evidence type="ECO:0000313" key="2">
    <source>
        <dbReference type="Proteomes" id="UP000606974"/>
    </source>
</evidence>